<dbReference type="STRING" id="1754190.A0A1Y2D9R8"/>
<evidence type="ECO:0000256" key="1">
    <source>
        <dbReference type="ARBA" id="ARBA00006924"/>
    </source>
</evidence>
<comment type="caution">
    <text evidence="4">Lacks conserved residue(s) required for the propagation of feature annotation.</text>
</comment>
<proteinExistence type="inferred from homology"/>
<evidence type="ECO:0000313" key="6">
    <source>
        <dbReference type="EMBL" id="ORY56002.1"/>
    </source>
</evidence>
<dbReference type="GO" id="GO:0017136">
    <property type="term" value="F:histone deacetylase activity, NAD-dependent"/>
    <property type="evidence" value="ECO:0007669"/>
    <property type="project" value="TreeGrafter"/>
</dbReference>
<dbReference type="EMBL" id="MCOG01000075">
    <property type="protein sequence ID" value="ORY56002.1"/>
    <property type="molecule type" value="Genomic_DNA"/>
</dbReference>
<comment type="caution">
    <text evidence="6">The sequence shown here is derived from an EMBL/GenBank/DDBJ whole genome shotgun (WGS) entry which is preliminary data.</text>
</comment>
<dbReference type="InterPro" id="IPR050134">
    <property type="entry name" value="NAD-dep_sirtuin_deacylases"/>
</dbReference>
<gene>
    <name evidence="6" type="ORF">LY90DRAFT_701898</name>
</gene>
<sequence>MSELDKKIEIIKQLLQDCDSVLIGAGAGLSVAAGLDNKGLNFEENMKDFIKEYGFKDFYSGGFYPYKTPEEKWAYFARYFMCYYNSKSTELYENILKLVKDKEYFIITTNVDGHFEKSGFDISKMFATQGDFVNIQCSEPCHNKLYESIELFKEMVAKTKDRKIPTELIPKCPKCGKIMKYHLRESEEFVEDDYWYQQSSKYMDFLKRNKDKKVLLLEFGVGFNTPTIIRFPFEKKTMENKNWNLVRFNREYSGITIESGYNLQIINDWDTIKSLKLKNNYQNRFIPISEDTNEVIRRLL</sequence>
<evidence type="ECO:0000313" key="7">
    <source>
        <dbReference type="Proteomes" id="UP000193920"/>
    </source>
</evidence>
<keyword evidence="4" id="KW-0479">Metal-binding</keyword>
<name>A0A1Y2D9R8_9FUNG</name>
<feature type="binding site" evidence="4">
    <location>
        <position position="137"/>
    </location>
    <ligand>
        <name>Zn(2+)</name>
        <dbReference type="ChEBI" id="CHEBI:29105"/>
    </ligand>
</feature>
<accession>A0A1Y2D9R8</accession>
<keyword evidence="3" id="KW-0520">NAD</keyword>
<dbReference type="Proteomes" id="UP000193920">
    <property type="component" value="Unassembled WGS sequence"/>
</dbReference>
<dbReference type="OrthoDB" id="6077599at2759"/>
<organism evidence="6 7">
    <name type="scientific">Neocallimastix californiae</name>
    <dbReference type="NCBI Taxonomy" id="1754190"/>
    <lineage>
        <taxon>Eukaryota</taxon>
        <taxon>Fungi</taxon>
        <taxon>Fungi incertae sedis</taxon>
        <taxon>Chytridiomycota</taxon>
        <taxon>Chytridiomycota incertae sedis</taxon>
        <taxon>Neocallimastigomycetes</taxon>
        <taxon>Neocallimastigales</taxon>
        <taxon>Neocallimastigaceae</taxon>
        <taxon>Neocallimastix</taxon>
    </lineage>
</organism>
<dbReference type="Gene3D" id="3.30.1600.10">
    <property type="entry name" value="SIR2/SIRT2 'Small Domain"/>
    <property type="match status" value="1"/>
</dbReference>
<dbReference type="GO" id="GO:0005634">
    <property type="term" value="C:nucleus"/>
    <property type="evidence" value="ECO:0007669"/>
    <property type="project" value="TreeGrafter"/>
</dbReference>
<dbReference type="PANTHER" id="PTHR11085">
    <property type="entry name" value="NAD-DEPENDENT PROTEIN DEACYLASE SIRTUIN-5, MITOCHONDRIAL-RELATED"/>
    <property type="match status" value="1"/>
</dbReference>
<dbReference type="GO" id="GO:0070403">
    <property type="term" value="F:NAD+ binding"/>
    <property type="evidence" value="ECO:0007669"/>
    <property type="project" value="InterPro"/>
</dbReference>
<feature type="binding site" evidence="4">
    <location>
        <position position="141"/>
    </location>
    <ligand>
        <name>Zn(2+)</name>
        <dbReference type="ChEBI" id="CHEBI:29105"/>
    </ligand>
</feature>
<dbReference type="InterPro" id="IPR029035">
    <property type="entry name" value="DHS-like_NAD/FAD-binding_dom"/>
</dbReference>
<dbReference type="PANTHER" id="PTHR11085:SF10">
    <property type="entry name" value="NAD-DEPENDENT PROTEIN DEACYLASE SIRTUIN-5, MITOCHONDRIAL-RELATED"/>
    <property type="match status" value="1"/>
</dbReference>
<feature type="domain" description="Deacetylase sirtuin-type" evidence="5">
    <location>
        <begin position="1"/>
        <end position="300"/>
    </location>
</feature>
<evidence type="ECO:0000256" key="2">
    <source>
        <dbReference type="ARBA" id="ARBA00022679"/>
    </source>
</evidence>
<keyword evidence="4" id="KW-0862">Zinc</keyword>
<feature type="binding site" evidence="4">
    <location>
        <position position="172"/>
    </location>
    <ligand>
        <name>Zn(2+)</name>
        <dbReference type="ChEBI" id="CHEBI:29105"/>
    </ligand>
</feature>
<dbReference type="Gene3D" id="3.40.50.1220">
    <property type="entry name" value="TPP-binding domain"/>
    <property type="match status" value="1"/>
</dbReference>
<dbReference type="InterPro" id="IPR026590">
    <property type="entry name" value="Ssirtuin_cat_dom"/>
</dbReference>
<dbReference type="Pfam" id="PF02146">
    <property type="entry name" value="SIR2"/>
    <property type="match status" value="1"/>
</dbReference>
<feature type="binding site" evidence="4">
    <location>
        <position position="175"/>
    </location>
    <ligand>
        <name>Zn(2+)</name>
        <dbReference type="ChEBI" id="CHEBI:29105"/>
    </ligand>
</feature>
<protein>
    <submittedName>
        <fullName evidence="6">DHS-like NAD/FAD-binding domain-containing protein</fullName>
    </submittedName>
</protein>
<evidence type="ECO:0000256" key="3">
    <source>
        <dbReference type="ARBA" id="ARBA00023027"/>
    </source>
</evidence>
<comment type="similarity">
    <text evidence="1">Belongs to the sirtuin family. Class I subfamily.</text>
</comment>
<keyword evidence="2" id="KW-0808">Transferase</keyword>
<dbReference type="InterPro" id="IPR003000">
    <property type="entry name" value="Sirtuin"/>
</dbReference>
<keyword evidence="7" id="KW-1185">Reference proteome</keyword>
<dbReference type="PROSITE" id="PS50305">
    <property type="entry name" value="SIRTUIN"/>
    <property type="match status" value="1"/>
</dbReference>
<dbReference type="AlphaFoldDB" id="A0A1Y2D9R8"/>
<reference evidence="6 7" key="1">
    <citation type="submission" date="2016-08" db="EMBL/GenBank/DDBJ databases">
        <title>A Parts List for Fungal Cellulosomes Revealed by Comparative Genomics.</title>
        <authorList>
            <consortium name="DOE Joint Genome Institute"/>
            <person name="Haitjema C.H."/>
            <person name="Gilmore S.P."/>
            <person name="Henske J.K."/>
            <person name="Solomon K.V."/>
            <person name="De Groot R."/>
            <person name="Kuo A."/>
            <person name="Mondo S.J."/>
            <person name="Salamov A.A."/>
            <person name="Labutti K."/>
            <person name="Zhao Z."/>
            <person name="Chiniquy J."/>
            <person name="Barry K."/>
            <person name="Brewer H.M."/>
            <person name="Purvine S.O."/>
            <person name="Wright A.T."/>
            <person name="Boxma B."/>
            <person name="Van Alen T."/>
            <person name="Hackstein J.H."/>
            <person name="Baker S.E."/>
            <person name="Grigoriev I.V."/>
            <person name="O'Malley M.A."/>
        </authorList>
    </citation>
    <scope>NUCLEOTIDE SEQUENCE [LARGE SCALE GENOMIC DNA]</scope>
    <source>
        <strain evidence="6 7">G1</strain>
    </source>
</reference>
<dbReference type="SUPFAM" id="SSF52467">
    <property type="entry name" value="DHS-like NAD/FAD-binding domain"/>
    <property type="match status" value="1"/>
</dbReference>
<dbReference type="InterPro" id="IPR026591">
    <property type="entry name" value="Sirtuin_cat_small_dom_sf"/>
</dbReference>
<dbReference type="GO" id="GO:0046872">
    <property type="term" value="F:metal ion binding"/>
    <property type="evidence" value="ECO:0007669"/>
    <property type="project" value="UniProtKB-KW"/>
</dbReference>
<evidence type="ECO:0000259" key="5">
    <source>
        <dbReference type="PROSITE" id="PS50305"/>
    </source>
</evidence>
<evidence type="ECO:0000256" key="4">
    <source>
        <dbReference type="PROSITE-ProRule" id="PRU00236"/>
    </source>
</evidence>